<evidence type="ECO:0000313" key="2">
    <source>
        <dbReference type="EMBL" id="MBD0724679.1"/>
    </source>
</evidence>
<evidence type="ECO:0008006" key="4">
    <source>
        <dbReference type="Google" id="ProtNLM"/>
    </source>
</evidence>
<accession>A0ABR7UP56</accession>
<evidence type="ECO:0000313" key="3">
    <source>
        <dbReference type="Proteomes" id="UP000661715"/>
    </source>
</evidence>
<dbReference type="Proteomes" id="UP000661715">
    <property type="component" value="Unassembled WGS sequence"/>
</dbReference>
<dbReference type="RefSeq" id="WP_188220070.1">
    <property type="nucleotide sequence ID" value="NZ_NASZ01000005.1"/>
</dbReference>
<gene>
    <name evidence="2" type="ORF">B6A10_05760</name>
</gene>
<proteinExistence type="predicted"/>
<dbReference type="EMBL" id="NASZ01000005">
    <property type="protein sequence ID" value="MBD0724679.1"/>
    <property type="molecule type" value="Genomic_DNA"/>
</dbReference>
<keyword evidence="1" id="KW-0732">Signal</keyword>
<protein>
    <recommendedName>
        <fullName evidence="4">YD repeat-containing protein</fullName>
    </recommendedName>
</protein>
<dbReference type="Gene3D" id="2.180.10.10">
    <property type="entry name" value="RHS repeat-associated core"/>
    <property type="match status" value="1"/>
</dbReference>
<name>A0ABR7UP56_9FLAO</name>
<organism evidence="2 3">
    <name type="scientific">Flavobacterium pokkalii</name>
    <dbReference type="NCBI Taxonomy" id="1940408"/>
    <lineage>
        <taxon>Bacteria</taxon>
        <taxon>Pseudomonadati</taxon>
        <taxon>Bacteroidota</taxon>
        <taxon>Flavobacteriia</taxon>
        <taxon>Flavobacteriales</taxon>
        <taxon>Flavobacteriaceae</taxon>
        <taxon>Flavobacterium</taxon>
    </lineage>
</organism>
<sequence length="273" mass="32692">MNIIVKYLLVTLLGFTSSFIQGQENNTNNIDKHLCKNNNIKCIKVFDFKLKNDTQTGDGHLLFQWKYNPKGLLIESVSSIPPLKKEIKNQYKYDSKEYLIEKTNFLFGTPSIEKSSYDINTSGQTIQKTEGLKTWLYTYNEKGNLIEEKWYYSGKNLSNKFFLDKYEYNNQNLITKMVRYRPDNTIFFYKTFEYDNNNNPTKISRFQNSRRTNIWIYKYDNQGNKIDEQYFEDGILTMWSKSKYDKKGLITEQKGRLNGAEEEYFRKYTYEYF</sequence>
<feature type="chain" id="PRO_5047249000" description="YD repeat-containing protein" evidence="1">
    <location>
        <begin position="23"/>
        <end position="273"/>
    </location>
</feature>
<keyword evidence="3" id="KW-1185">Reference proteome</keyword>
<evidence type="ECO:0000256" key="1">
    <source>
        <dbReference type="SAM" id="SignalP"/>
    </source>
</evidence>
<reference evidence="2 3" key="1">
    <citation type="journal article" date="2020" name="Microbiol. Res.">
        <title>Flavobacterium pokkalii sp. nov., a novel plant growth promoting native rhizobacteria isolated from pokkali rice grown in coastal saline affected agricultural regions of southern India, Kerala.</title>
        <authorList>
            <person name="Menon R.R."/>
            <person name="Kumari S."/>
            <person name="Viver T."/>
            <person name="Rameshkumar N."/>
        </authorList>
    </citation>
    <scope>NUCLEOTIDE SEQUENCE [LARGE SCALE GENOMIC DNA]</scope>
    <source>
        <strain evidence="2 3">L1I52</strain>
    </source>
</reference>
<feature type="signal peptide" evidence="1">
    <location>
        <begin position="1"/>
        <end position="22"/>
    </location>
</feature>
<comment type="caution">
    <text evidence="2">The sequence shown here is derived from an EMBL/GenBank/DDBJ whole genome shotgun (WGS) entry which is preliminary data.</text>
</comment>